<name>A0A1M4W5U3_9BACT</name>
<sequence length="369" mass="42358">MNLKATIFIASLCCLFSCKESKHQTQPEEKAAFAMYPEFIDIIMPEKGGGVTGGDGSISIDLKDGRSLFMWGDCFFGDVIDNKRPDKSSPLAIGNVFTVLKGDSIQTYFRGTRENPESWLQPEPKKDTVCWYWPGHGFVRDGVLHLFMSEFYRSKENDMFGFAYITCDYFRLNAKTLEVIDKQNFPAANINKVHYGHAVIDDGNYVYNYGSKADSIGFATLHVARAQLKDNVLQNWEYYNGKSWSADPKETQPLDGVKTSVSEQFNMFKLEGKYVLVTQTRDRENHVFSAISDTPEGPFYNEKKIFSVTEPLTEKKMITYNTMAHPQIQDKGRILMCYNVNCLEFFDLYKDATLYKPRFFWMPIDTILK</sequence>
<dbReference type="EMBL" id="FQUC01000002">
    <property type="protein sequence ID" value="SHE76631.1"/>
    <property type="molecule type" value="Genomic_DNA"/>
</dbReference>
<dbReference type="InterPro" id="IPR023296">
    <property type="entry name" value="Glyco_hydro_beta-prop_sf"/>
</dbReference>
<evidence type="ECO:0000313" key="1">
    <source>
        <dbReference type="EMBL" id="SHE76631.1"/>
    </source>
</evidence>
<dbReference type="RefSeq" id="WP_062176643.1">
    <property type="nucleotide sequence ID" value="NZ_BBXL01000002.1"/>
</dbReference>
<dbReference type="Gene3D" id="2.115.10.20">
    <property type="entry name" value="Glycosyl hydrolase domain, family 43"/>
    <property type="match status" value="1"/>
</dbReference>
<dbReference type="AlphaFoldDB" id="A0A1M4W5U3"/>
<keyword evidence="2" id="KW-1185">Reference proteome</keyword>
<gene>
    <name evidence="1" type="ORF">SAMN05444362_102136</name>
</gene>
<dbReference type="STRING" id="1346286.SAMN05444362_102136"/>
<dbReference type="OrthoDB" id="9765957at2"/>
<organism evidence="1 2">
    <name type="scientific">Dysgonomonas macrotermitis</name>
    <dbReference type="NCBI Taxonomy" id="1346286"/>
    <lineage>
        <taxon>Bacteria</taxon>
        <taxon>Pseudomonadati</taxon>
        <taxon>Bacteroidota</taxon>
        <taxon>Bacteroidia</taxon>
        <taxon>Bacteroidales</taxon>
        <taxon>Dysgonomonadaceae</taxon>
        <taxon>Dysgonomonas</taxon>
    </lineage>
</organism>
<proteinExistence type="predicted"/>
<reference evidence="2" key="1">
    <citation type="submission" date="2016-11" db="EMBL/GenBank/DDBJ databases">
        <authorList>
            <person name="Varghese N."/>
            <person name="Submissions S."/>
        </authorList>
    </citation>
    <scope>NUCLEOTIDE SEQUENCE [LARGE SCALE GENOMIC DNA]</scope>
    <source>
        <strain evidence="2">DSM 27370</strain>
    </source>
</reference>
<dbReference type="SUPFAM" id="SSF75005">
    <property type="entry name" value="Arabinanase/levansucrase/invertase"/>
    <property type="match status" value="1"/>
</dbReference>
<evidence type="ECO:0000313" key="2">
    <source>
        <dbReference type="Proteomes" id="UP000184480"/>
    </source>
</evidence>
<accession>A0A1M4W5U3</accession>
<protein>
    <recommendedName>
        <fullName evidence="3">DUF4185 domain-containing protein</fullName>
    </recommendedName>
</protein>
<evidence type="ECO:0008006" key="3">
    <source>
        <dbReference type="Google" id="ProtNLM"/>
    </source>
</evidence>
<dbReference type="Proteomes" id="UP000184480">
    <property type="component" value="Unassembled WGS sequence"/>
</dbReference>